<dbReference type="Gene3D" id="3.30.450.20">
    <property type="entry name" value="PAS domain"/>
    <property type="match status" value="2"/>
</dbReference>
<organism evidence="18 19">
    <name type="scientific">Lysinibacillus boronitolerans JCM 21713 = 10a = NBRC 103108</name>
    <dbReference type="NCBI Taxonomy" id="1294264"/>
    <lineage>
        <taxon>Bacteria</taxon>
        <taxon>Bacillati</taxon>
        <taxon>Bacillota</taxon>
        <taxon>Bacilli</taxon>
        <taxon>Bacillales</taxon>
        <taxon>Bacillaceae</taxon>
        <taxon>Lysinibacillus</taxon>
    </lineage>
</organism>
<dbReference type="Gene3D" id="3.30.565.10">
    <property type="entry name" value="Histidine kinase-like ATPase, C-terminal domain"/>
    <property type="match status" value="1"/>
</dbReference>
<evidence type="ECO:0000256" key="1">
    <source>
        <dbReference type="ARBA" id="ARBA00000085"/>
    </source>
</evidence>
<keyword evidence="7 14" id="KW-0812">Transmembrane</keyword>
<evidence type="ECO:0000256" key="2">
    <source>
        <dbReference type="ARBA" id="ARBA00004651"/>
    </source>
</evidence>
<dbReference type="Pfam" id="PF00672">
    <property type="entry name" value="HAMP"/>
    <property type="match status" value="1"/>
</dbReference>
<dbReference type="SUPFAM" id="SSF55874">
    <property type="entry name" value="ATPase domain of HSP90 chaperone/DNA topoisomerase II/histidine kinase"/>
    <property type="match status" value="1"/>
</dbReference>
<dbReference type="SMART" id="SM00091">
    <property type="entry name" value="PAS"/>
    <property type="match status" value="1"/>
</dbReference>
<dbReference type="CDD" id="cd00075">
    <property type="entry name" value="HATPase"/>
    <property type="match status" value="1"/>
</dbReference>
<dbReference type="PROSITE" id="PS50109">
    <property type="entry name" value="HIS_KIN"/>
    <property type="match status" value="1"/>
</dbReference>
<feature type="domain" description="HAMP" evidence="17">
    <location>
        <begin position="215"/>
        <end position="267"/>
    </location>
</feature>
<evidence type="ECO:0000256" key="8">
    <source>
        <dbReference type="ARBA" id="ARBA00022741"/>
    </source>
</evidence>
<reference evidence="18 19" key="1">
    <citation type="submission" date="2014-02" db="EMBL/GenBank/DDBJ databases">
        <title>Draft genome sequence of Lysinibacillus boronitolerans NBRC 103108.</title>
        <authorList>
            <person name="Zhang F."/>
            <person name="Wang G."/>
            <person name="Zhang L."/>
        </authorList>
    </citation>
    <scope>NUCLEOTIDE SEQUENCE [LARGE SCALE GENOMIC DNA]</scope>
    <source>
        <strain evidence="18 19">NBRC 103108</strain>
    </source>
</reference>
<dbReference type="SUPFAM" id="SSF47384">
    <property type="entry name" value="Homodimeric domain of signal transducing histidine kinase"/>
    <property type="match status" value="1"/>
</dbReference>
<comment type="subcellular location">
    <subcellularLocation>
        <location evidence="2">Cell membrane</location>
        <topology evidence="2">Multi-pass membrane protein</topology>
    </subcellularLocation>
</comment>
<keyword evidence="6" id="KW-0808">Transferase</keyword>
<evidence type="ECO:0000256" key="6">
    <source>
        <dbReference type="ARBA" id="ARBA00022679"/>
    </source>
</evidence>
<dbReference type="Pfam" id="PF00512">
    <property type="entry name" value="HisKA"/>
    <property type="match status" value="1"/>
</dbReference>
<dbReference type="Pfam" id="PF02518">
    <property type="entry name" value="HATPase_c"/>
    <property type="match status" value="1"/>
</dbReference>
<dbReference type="Gene3D" id="1.10.8.500">
    <property type="entry name" value="HAMP domain in histidine kinase"/>
    <property type="match status" value="1"/>
</dbReference>
<sequence>MQKVSFFKSIHVKLVLIYILLILLALQIIGIYFARELERNLKSNFQDSIFQRVDLMQYSLREEILKERDESMPKLEESLKSIVMEFSTGLRDVSNGDILEIRVIDDRQRILATSELENQNLIGQRSNTDLVRRAISAETLFDIIKLDNKTRNRVWVLANPIRAGAGPDDEIIGVLYIEANIESVFEQMNDINQIFLGGTAMSLVITIFLGILVARTITQPIADMRKQAQAMAKGNYSRKVRVYGTDEIGQLAITFNHLTNRLQEAQSTTEAERRKLDSVLSNMTDGVIATDRKGRIILINDPALELLHISRDITLGRPIASVLGIDQEYSFEDLIHMNDAVNLNFSTADAPYILRANFSVIQKETGFINGLITVLHDITEQEKIEMDRREFVSNVSHELRTPLTTMRSYLEALADGAWKDENIAPTFLNVTQTETERMIRLVNDLLQLSRMDSSDYELNKDIVLFNSFFNRIIDRFEMSKSDKVQFERLFPETSFYVEIDTDKITQVIDNIISNAIKYSPDGGNIRFGFTGQEDMLKVMISDDGMGIPKENVGRIFDRFYRVDRARARSMGGTGLGLAIAREMIEAHGGKIWAESEEGQGTTIFFTLPYDADEFGEAGEWE</sequence>
<evidence type="ECO:0000256" key="5">
    <source>
        <dbReference type="ARBA" id="ARBA00022553"/>
    </source>
</evidence>
<evidence type="ECO:0000256" key="3">
    <source>
        <dbReference type="ARBA" id="ARBA00012438"/>
    </source>
</evidence>
<dbReference type="InterPro" id="IPR035965">
    <property type="entry name" value="PAS-like_dom_sf"/>
</dbReference>
<evidence type="ECO:0000313" key="18">
    <source>
        <dbReference type="EMBL" id="KGR85257.1"/>
    </source>
</evidence>
<dbReference type="InterPro" id="IPR003594">
    <property type="entry name" value="HATPase_dom"/>
</dbReference>
<dbReference type="SMART" id="SM00387">
    <property type="entry name" value="HATPase_c"/>
    <property type="match status" value="1"/>
</dbReference>
<evidence type="ECO:0000256" key="7">
    <source>
        <dbReference type="ARBA" id="ARBA00022692"/>
    </source>
</evidence>
<evidence type="ECO:0000259" key="16">
    <source>
        <dbReference type="PROSITE" id="PS50112"/>
    </source>
</evidence>
<evidence type="ECO:0000256" key="14">
    <source>
        <dbReference type="SAM" id="Phobius"/>
    </source>
</evidence>
<dbReference type="Pfam" id="PF23846">
    <property type="entry name" value="Cache_WalK"/>
    <property type="match status" value="1"/>
</dbReference>
<dbReference type="CDD" id="cd06225">
    <property type="entry name" value="HAMP"/>
    <property type="match status" value="1"/>
</dbReference>
<proteinExistence type="predicted"/>
<dbReference type="SUPFAM" id="SSF103190">
    <property type="entry name" value="Sensory domain-like"/>
    <property type="match status" value="1"/>
</dbReference>
<evidence type="ECO:0000259" key="15">
    <source>
        <dbReference type="PROSITE" id="PS50109"/>
    </source>
</evidence>
<evidence type="ECO:0000256" key="13">
    <source>
        <dbReference type="ARBA" id="ARBA00023136"/>
    </source>
</evidence>
<evidence type="ECO:0000256" key="4">
    <source>
        <dbReference type="ARBA" id="ARBA00022475"/>
    </source>
</evidence>
<dbReference type="CDD" id="cd00130">
    <property type="entry name" value="PAS"/>
    <property type="match status" value="1"/>
</dbReference>
<evidence type="ECO:0000256" key="11">
    <source>
        <dbReference type="ARBA" id="ARBA00022989"/>
    </source>
</evidence>
<comment type="catalytic activity">
    <reaction evidence="1">
        <text>ATP + protein L-histidine = ADP + protein N-phospho-L-histidine.</text>
        <dbReference type="EC" id="2.7.13.3"/>
    </reaction>
</comment>
<feature type="domain" description="Histidine kinase" evidence="15">
    <location>
        <begin position="394"/>
        <end position="611"/>
    </location>
</feature>
<evidence type="ECO:0000256" key="12">
    <source>
        <dbReference type="ARBA" id="ARBA00023012"/>
    </source>
</evidence>
<dbReference type="RefSeq" id="WP_036077920.1">
    <property type="nucleotide sequence ID" value="NZ_AVCW01000008.1"/>
</dbReference>
<evidence type="ECO:0000313" key="19">
    <source>
        <dbReference type="Proteomes" id="UP000030487"/>
    </source>
</evidence>
<feature type="transmembrane region" description="Helical" evidence="14">
    <location>
        <begin position="15"/>
        <end position="34"/>
    </location>
</feature>
<dbReference type="InterPro" id="IPR005467">
    <property type="entry name" value="His_kinase_dom"/>
</dbReference>
<feature type="transmembrane region" description="Helical" evidence="14">
    <location>
        <begin position="194"/>
        <end position="214"/>
    </location>
</feature>
<dbReference type="Gene3D" id="1.10.287.130">
    <property type="match status" value="1"/>
</dbReference>
<keyword evidence="12" id="KW-0902">Two-component regulatory system</keyword>
<dbReference type="PRINTS" id="PR00344">
    <property type="entry name" value="BCTRLSENSOR"/>
</dbReference>
<dbReference type="SMART" id="SM00304">
    <property type="entry name" value="HAMP"/>
    <property type="match status" value="1"/>
</dbReference>
<dbReference type="SMART" id="SM00388">
    <property type="entry name" value="HisKA"/>
    <property type="match status" value="1"/>
</dbReference>
<dbReference type="Proteomes" id="UP000030487">
    <property type="component" value="Unassembled WGS sequence"/>
</dbReference>
<dbReference type="InterPro" id="IPR003660">
    <property type="entry name" value="HAMP_dom"/>
</dbReference>
<dbReference type="NCBIfam" id="NF033092">
    <property type="entry name" value="HK_WalK"/>
    <property type="match status" value="1"/>
</dbReference>
<evidence type="ECO:0000259" key="17">
    <source>
        <dbReference type="PROSITE" id="PS50885"/>
    </source>
</evidence>
<dbReference type="EMBL" id="JPVR01000074">
    <property type="protein sequence ID" value="KGR85257.1"/>
    <property type="molecule type" value="Genomic_DNA"/>
</dbReference>
<dbReference type="InterPro" id="IPR049814">
    <property type="entry name" value="Resp_reg_WalK"/>
</dbReference>
<keyword evidence="4" id="KW-1003">Cell membrane</keyword>
<keyword evidence="5" id="KW-0597">Phosphoprotein</keyword>
<dbReference type="SUPFAM" id="SSF158472">
    <property type="entry name" value="HAMP domain-like"/>
    <property type="match status" value="1"/>
</dbReference>
<keyword evidence="10" id="KW-0067">ATP-binding</keyword>
<gene>
    <name evidence="18" type="ORF">CD31_12635</name>
</gene>
<dbReference type="EC" id="2.7.13.3" evidence="3"/>
<dbReference type="GO" id="GO:0016301">
    <property type="term" value="F:kinase activity"/>
    <property type="evidence" value="ECO:0007669"/>
    <property type="project" value="UniProtKB-KW"/>
</dbReference>
<dbReference type="InterPro" id="IPR013767">
    <property type="entry name" value="PAS_fold"/>
</dbReference>
<dbReference type="InterPro" id="IPR004358">
    <property type="entry name" value="Sig_transdc_His_kin-like_C"/>
</dbReference>
<protein>
    <recommendedName>
        <fullName evidence="3">histidine kinase</fullName>
        <ecNumber evidence="3">2.7.13.3</ecNumber>
    </recommendedName>
</protein>
<dbReference type="CDD" id="cd00082">
    <property type="entry name" value="HisKA"/>
    <property type="match status" value="1"/>
</dbReference>
<dbReference type="InterPro" id="IPR036890">
    <property type="entry name" value="HATPase_C_sf"/>
</dbReference>
<dbReference type="InterPro" id="IPR003661">
    <property type="entry name" value="HisK_dim/P_dom"/>
</dbReference>
<dbReference type="PROSITE" id="PS50885">
    <property type="entry name" value="HAMP"/>
    <property type="match status" value="1"/>
</dbReference>
<dbReference type="PROSITE" id="PS50112">
    <property type="entry name" value="PAS"/>
    <property type="match status" value="1"/>
</dbReference>
<name>A0ABR4XZ13_9BACI</name>
<keyword evidence="9 18" id="KW-0418">Kinase</keyword>
<keyword evidence="11 14" id="KW-1133">Transmembrane helix</keyword>
<accession>A0ABR4XZ13</accession>
<dbReference type="PANTHER" id="PTHR45453">
    <property type="entry name" value="PHOSPHATE REGULON SENSOR PROTEIN PHOR"/>
    <property type="match status" value="1"/>
</dbReference>
<feature type="domain" description="PAS" evidence="16">
    <location>
        <begin position="272"/>
        <end position="339"/>
    </location>
</feature>
<evidence type="ECO:0000256" key="10">
    <source>
        <dbReference type="ARBA" id="ARBA00022840"/>
    </source>
</evidence>
<dbReference type="InterPro" id="IPR000014">
    <property type="entry name" value="PAS"/>
</dbReference>
<dbReference type="InterPro" id="IPR057640">
    <property type="entry name" value="Cache_WalK"/>
</dbReference>
<keyword evidence="8" id="KW-0547">Nucleotide-binding</keyword>
<keyword evidence="19" id="KW-1185">Reference proteome</keyword>
<dbReference type="PANTHER" id="PTHR45453:SF1">
    <property type="entry name" value="PHOSPHATE REGULON SENSOR PROTEIN PHOR"/>
    <property type="match status" value="1"/>
</dbReference>
<dbReference type="InterPro" id="IPR029151">
    <property type="entry name" value="Sensor-like_sf"/>
</dbReference>
<dbReference type="InterPro" id="IPR036097">
    <property type="entry name" value="HisK_dim/P_sf"/>
</dbReference>
<keyword evidence="13 14" id="KW-0472">Membrane</keyword>
<dbReference type="InterPro" id="IPR050351">
    <property type="entry name" value="BphY/WalK/GraS-like"/>
</dbReference>
<dbReference type="SUPFAM" id="SSF55785">
    <property type="entry name" value="PYP-like sensor domain (PAS domain)"/>
    <property type="match status" value="1"/>
</dbReference>
<dbReference type="Pfam" id="PF00989">
    <property type="entry name" value="PAS"/>
    <property type="match status" value="1"/>
</dbReference>
<evidence type="ECO:0000256" key="9">
    <source>
        <dbReference type="ARBA" id="ARBA00022777"/>
    </source>
</evidence>
<comment type="caution">
    <text evidence="18">The sequence shown here is derived from an EMBL/GenBank/DDBJ whole genome shotgun (WGS) entry which is preliminary data.</text>
</comment>